<dbReference type="EMBL" id="BTGU01000002">
    <property type="protein sequence ID" value="GMN29933.1"/>
    <property type="molecule type" value="Genomic_DNA"/>
</dbReference>
<evidence type="ECO:0000259" key="1">
    <source>
        <dbReference type="PROSITE" id="PS51153"/>
    </source>
</evidence>
<proteinExistence type="predicted"/>
<reference evidence="2" key="1">
    <citation type="submission" date="2023-07" db="EMBL/GenBank/DDBJ databases">
        <title>draft genome sequence of fig (Ficus carica).</title>
        <authorList>
            <person name="Takahashi T."/>
            <person name="Nishimura K."/>
        </authorList>
    </citation>
    <scope>NUCLEOTIDE SEQUENCE</scope>
</reference>
<accession>A0AA88CPT3</accession>
<protein>
    <recommendedName>
        <fullName evidence="1">RPW8 domain-containing protein</fullName>
    </recommendedName>
</protein>
<dbReference type="InterPro" id="IPR008808">
    <property type="entry name" value="Powdery_mildew-R_dom"/>
</dbReference>
<evidence type="ECO:0000313" key="3">
    <source>
        <dbReference type="Proteomes" id="UP001187192"/>
    </source>
</evidence>
<gene>
    <name evidence="2" type="ORF">TIFTF001_002622</name>
</gene>
<name>A0AA88CPT3_FICCA</name>
<organism evidence="2 3">
    <name type="scientific">Ficus carica</name>
    <name type="common">Common fig</name>
    <dbReference type="NCBI Taxonomy" id="3494"/>
    <lineage>
        <taxon>Eukaryota</taxon>
        <taxon>Viridiplantae</taxon>
        <taxon>Streptophyta</taxon>
        <taxon>Embryophyta</taxon>
        <taxon>Tracheophyta</taxon>
        <taxon>Spermatophyta</taxon>
        <taxon>Magnoliopsida</taxon>
        <taxon>eudicotyledons</taxon>
        <taxon>Gunneridae</taxon>
        <taxon>Pentapetalae</taxon>
        <taxon>rosids</taxon>
        <taxon>fabids</taxon>
        <taxon>Rosales</taxon>
        <taxon>Moraceae</taxon>
        <taxon>Ficeae</taxon>
        <taxon>Ficus</taxon>
    </lineage>
</organism>
<feature type="domain" description="RPW8" evidence="1">
    <location>
        <begin position="1"/>
        <end position="149"/>
    </location>
</feature>
<dbReference type="Pfam" id="PF05659">
    <property type="entry name" value="RPW8"/>
    <property type="match status" value="1"/>
</dbReference>
<evidence type="ECO:0000313" key="2">
    <source>
        <dbReference type="EMBL" id="GMN29933.1"/>
    </source>
</evidence>
<dbReference type="AlphaFoldDB" id="A0AA88CPT3"/>
<keyword evidence="3" id="KW-1185">Reference proteome</keyword>
<dbReference type="Proteomes" id="UP001187192">
    <property type="component" value="Unassembled WGS sequence"/>
</dbReference>
<sequence>MAELVIIETVLGVAFNKLVEAVDHVEHGLCMSDSALVDLKRTVDRLKPKIDEIVLLNQRLENSSDEEIRELVLKAEQIVRKCSEVAWWNYWRKYAYSKKLRRLDLSLRRLIEIDLQLDQRITMMQVSAQVEDLRRSVLMETRERKSGRKIFIRSRTRILRVVSSVKRSVLTTPSWIFLCFISLFKIQNWGYQKLTRYAPTTLKFHSYDQGLLQSWTVRKPHRRISHK</sequence>
<comment type="caution">
    <text evidence="2">The sequence shown here is derived from an EMBL/GenBank/DDBJ whole genome shotgun (WGS) entry which is preliminary data.</text>
</comment>
<dbReference type="PROSITE" id="PS51153">
    <property type="entry name" value="RPW8"/>
    <property type="match status" value="1"/>
</dbReference>